<evidence type="ECO:0000313" key="1">
    <source>
        <dbReference type="EMBL" id="GBP50584.1"/>
    </source>
</evidence>
<sequence>MPPRTMGTTAREAFVTTATAYAHSLTHTCVDILTANVFHRASSYIGHLQRDRFTETTSTNDTTAVPDSSVPPARAARAHHLIERAPDGPIIAVNGLPPRAPRTPRRRLLCAATTTTGCVLYTTC</sequence>
<keyword evidence="2" id="KW-1185">Reference proteome</keyword>
<comment type="caution">
    <text evidence="1">The sequence shown here is derived from an EMBL/GenBank/DDBJ whole genome shotgun (WGS) entry which is preliminary data.</text>
</comment>
<accession>A0A4C1WKD7</accession>
<reference evidence="1 2" key="1">
    <citation type="journal article" date="2019" name="Commun. Biol.">
        <title>The bagworm genome reveals a unique fibroin gene that provides high tensile strength.</title>
        <authorList>
            <person name="Kono N."/>
            <person name="Nakamura H."/>
            <person name="Ohtoshi R."/>
            <person name="Tomita M."/>
            <person name="Numata K."/>
            <person name="Arakawa K."/>
        </authorList>
    </citation>
    <scope>NUCLEOTIDE SEQUENCE [LARGE SCALE GENOMIC DNA]</scope>
</reference>
<dbReference type="Proteomes" id="UP000299102">
    <property type="component" value="Unassembled WGS sequence"/>
</dbReference>
<organism evidence="1 2">
    <name type="scientific">Eumeta variegata</name>
    <name type="common">Bagworm moth</name>
    <name type="synonym">Eumeta japonica</name>
    <dbReference type="NCBI Taxonomy" id="151549"/>
    <lineage>
        <taxon>Eukaryota</taxon>
        <taxon>Metazoa</taxon>
        <taxon>Ecdysozoa</taxon>
        <taxon>Arthropoda</taxon>
        <taxon>Hexapoda</taxon>
        <taxon>Insecta</taxon>
        <taxon>Pterygota</taxon>
        <taxon>Neoptera</taxon>
        <taxon>Endopterygota</taxon>
        <taxon>Lepidoptera</taxon>
        <taxon>Glossata</taxon>
        <taxon>Ditrysia</taxon>
        <taxon>Tineoidea</taxon>
        <taxon>Psychidae</taxon>
        <taxon>Oiketicinae</taxon>
        <taxon>Eumeta</taxon>
    </lineage>
</organism>
<gene>
    <name evidence="1" type="ORF">EVAR_29343_1</name>
</gene>
<protein>
    <submittedName>
        <fullName evidence="1">Uncharacterized protein</fullName>
    </submittedName>
</protein>
<dbReference type="AlphaFoldDB" id="A0A4C1WKD7"/>
<name>A0A4C1WKD7_EUMVA</name>
<dbReference type="OrthoDB" id="7486038at2759"/>
<proteinExistence type="predicted"/>
<evidence type="ECO:0000313" key="2">
    <source>
        <dbReference type="Proteomes" id="UP000299102"/>
    </source>
</evidence>
<dbReference type="EMBL" id="BGZK01000568">
    <property type="protein sequence ID" value="GBP50584.1"/>
    <property type="molecule type" value="Genomic_DNA"/>
</dbReference>